<dbReference type="AlphaFoldDB" id="A0A937AM81"/>
<comment type="caution">
    <text evidence="8">The sequence shown here is derived from an EMBL/GenBank/DDBJ whole genome shotgun (WGS) entry which is preliminary data.</text>
</comment>
<keyword evidence="4 7" id="KW-0378">Hydrolase</keyword>
<dbReference type="SUPFAM" id="SSF53955">
    <property type="entry name" value="Lysozyme-like"/>
    <property type="match status" value="1"/>
</dbReference>
<dbReference type="PANTHER" id="PTHR38107">
    <property type="match status" value="1"/>
</dbReference>
<evidence type="ECO:0000256" key="2">
    <source>
        <dbReference type="ARBA" id="ARBA00022529"/>
    </source>
</evidence>
<evidence type="ECO:0000256" key="3">
    <source>
        <dbReference type="ARBA" id="ARBA00022638"/>
    </source>
</evidence>
<dbReference type="GO" id="GO:0016998">
    <property type="term" value="P:cell wall macromolecule catabolic process"/>
    <property type="evidence" value="ECO:0007669"/>
    <property type="project" value="InterPro"/>
</dbReference>
<proteinExistence type="inferred from homology"/>
<dbReference type="Gene3D" id="1.10.530.40">
    <property type="match status" value="1"/>
</dbReference>
<dbReference type="CDD" id="cd00737">
    <property type="entry name" value="lyz_endolysin_autolysin"/>
    <property type="match status" value="1"/>
</dbReference>
<comment type="similarity">
    <text evidence="7">Belongs to the glycosyl hydrolase 24 family.</text>
</comment>
<dbReference type="InterPro" id="IPR051018">
    <property type="entry name" value="Bacteriophage_GH24"/>
</dbReference>
<dbReference type="InterPro" id="IPR033907">
    <property type="entry name" value="Endolysin_autolysin"/>
</dbReference>
<dbReference type="Pfam" id="PF00959">
    <property type="entry name" value="Phage_lysozyme"/>
    <property type="match status" value="1"/>
</dbReference>
<dbReference type="InterPro" id="IPR002196">
    <property type="entry name" value="Glyco_hydro_24"/>
</dbReference>
<reference evidence="8" key="1">
    <citation type="submission" date="2019-02" db="EMBL/GenBank/DDBJ databases">
        <title>A novel Candidatus Liberibacter species associated with the New Zealand native fuchsia psyllid, Ctenarytaina fuchsiae.</title>
        <authorList>
            <person name="Thompson S.M."/>
            <person name="Jorgensen N."/>
            <person name="David C."/>
            <person name="Bulman S.R."/>
            <person name="Smith G.R."/>
        </authorList>
    </citation>
    <scope>NUCLEOTIDE SEQUENCE</scope>
    <source>
        <strain evidence="8">Oxford</strain>
    </source>
</reference>
<gene>
    <name evidence="8" type="ORF">EU981_04515</name>
</gene>
<evidence type="ECO:0000256" key="1">
    <source>
        <dbReference type="ARBA" id="ARBA00000632"/>
    </source>
</evidence>
<dbReference type="HAMAP" id="MF_04110">
    <property type="entry name" value="ENDOLYSIN_T4"/>
    <property type="match status" value="1"/>
</dbReference>
<dbReference type="InterPro" id="IPR023346">
    <property type="entry name" value="Lysozyme-like_dom_sf"/>
</dbReference>
<accession>A0A937AM81</accession>
<evidence type="ECO:0000256" key="7">
    <source>
        <dbReference type="RuleBase" id="RU003788"/>
    </source>
</evidence>
<evidence type="ECO:0000313" key="9">
    <source>
        <dbReference type="Proteomes" id="UP000736856"/>
    </source>
</evidence>
<keyword evidence="2 7" id="KW-0929">Antimicrobial</keyword>
<dbReference type="InterPro" id="IPR034690">
    <property type="entry name" value="Endolysin_T4_type"/>
</dbReference>
<dbReference type="GO" id="GO:0003796">
    <property type="term" value="F:lysozyme activity"/>
    <property type="evidence" value="ECO:0007669"/>
    <property type="project" value="UniProtKB-EC"/>
</dbReference>
<evidence type="ECO:0000313" key="8">
    <source>
        <dbReference type="EMBL" id="MBL0849317.1"/>
    </source>
</evidence>
<evidence type="ECO:0000256" key="5">
    <source>
        <dbReference type="ARBA" id="ARBA00023200"/>
    </source>
</evidence>
<comment type="catalytic activity">
    <reaction evidence="1 7">
        <text>Hydrolysis of (1-&gt;4)-beta-linkages between N-acetylmuramic acid and N-acetyl-D-glucosamine residues in a peptidoglycan and between N-acetyl-D-glucosamine residues in chitodextrins.</text>
        <dbReference type="EC" id="3.2.1.17"/>
    </reaction>
</comment>
<dbReference type="GO" id="GO:0031640">
    <property type="term" value="P:killing of cells of another organism"/>
    <property type="evidence" value="ECO:0007669"/>
    <property type="project" value="UniProtKB-KW"/>
</dbReference>
<dbReference type="Proteomes" id="UP000736856">
    <property type="component" value="Unassembled WGS sequence"/>
</dbReference>
<dbReference type="GO" id="GO:0009253">
    <property type="term" value="P:peptidoglycan catabolic process"/>
    <property type="evidence" value="ECO:0007669"/>
    <property type="project" value="InterPro"/>
</dbReference>
<evidence type="ECO:0000256" key="6">
    <source>
        <dbReference type="ARBA" id="ARBA00023295"/>
    </source>
</evidence>
<dbReference type="PANTHER" id="PTHR38107:SF3">
    <property type="entry name" value="LYSOZYME RRRD-RELATED"/>
    <property type="match status" value="1"/>
</dbReference>
<evidence type="ECO:0000256" key="4">
    <source>
        <dbReference type="ARBA" id="ARBA00022801"/>
    </source>
</evidence>
<organism evidence="8 9">
    <name type="scientific">Candidatus Liberibacter ctenarytainae</name>
    <dbReference type="NCBI Taxonomy" id="2020335"/>
    <lineage>
        <taxon>Bacteria</taxon>
        <taxon>Pseudomonadati</taxon>
        <taxon>Pseudomonadota</taxon>
        <taxon>Alphaproteobacteria</taxon>
        <taxon>Hyphomicrobiales</taxon>
        <taxon>Rhizobiaceae</taxon>
        <taxon>Liberibacter</taxon>
    </lineage>
</organism>
<protein>
    <recommendedName>
        <fullName evidence="7">Lysozyme</fullName>
        <ecNumber evidence="7">3.2.1.17</ecNumber>
    </recommendedName>
</protein>
<dbReference type="EC" id="3.2.1.17" evidence="7"/>
<keyword evidence="6 7" id="KW-0326">Glycosidase</keyword>
<sequence length="144" mass="15939">MNLSLLLTGLIKHFEGLRLSSYRCPAGIWTIGYAHTGHGVHEGMSISVGQANALLHQDAIKCLNQALKASPVLESSGENRLSAVGDFVFNLGINRYKYSTFKKRIDDEDWPNAVIECNRWIFAGGKKLKGLVIRREVEAELLLG</sequence>
<keyword evidence="5" id="KW-1035">Host cytoplasm</keyword>
<dbReference type="GO" id="GO:0042742">
    <property type="term" value="P:defense response to bacterium"/>
    <property type="evidence" value="ECO:0007669"/>
    <property type="project" value="UniProtKB-KW"/>
</dbReference>
<dbReference type="InterPro" id="IPR023347">
    <property type="entry name" value="Lysozyme_dom_sf"/>
</dbReference>
<keyword evidence="3 7" id="KW-0081">Bacteriolytic enzyme</keyword>
<dbReference type="EMBL" id="SEOL01000010">
    <property type="protein sequence ID" value="MBL0849317.1"/>
    <property type="molecule type" value="Genomic_DNA"/>
</dbReference>
<name>A0A937AM81_9HYPH</name>